<dbReference type="AlphaFoldDB" id="A0A0A9DHE9"/>
<name>A0A0A9DHE9_ARUDO</name>
<reference evidence="2" key="2">
    <citation type="journal article" date="2015" name="Data Brief">
        <title>Shoot transcriptome of the giant reed, Arundo donax.</title>
        <authorList>
            <person name="Barrero R.A."/>
            <person name="Guerrero F.D."/>
            <person name="Moolhuijzen P."/>
            <person name="Goolsby J.A."/>
            <person name="Tidwell J."/>
            <person name="Bellgard S.E."/>
            <person name="Bellgard M.I."/>
        </authorList>
    </citation>
    <scope>NUCLEOTIDE SEQUENCE</scope>
    <source>
        <tissue evidence="2">Shoot tissue taken approximately 20 cm above the soil surface</tissue>
    </source>
</reference>
<sequence length="109" mass="10856">MGEFGGGYGRYYAGLGGYGSASSFGYPSRFVSYGGGFDGPYAGGDSSGYRRSGADESFGGIAPGSFGFGGAIYGGAYDSALGGYGSGSTPERSRGSFAGASGRYQPYGR</sequence>
<reference evidence="2" key="1">
    <citation type="submission" date="2014-09" db="EMBL/GenBank/DDBJ databases">
        <authorList>
            <person name="Magalhaes I.L.F."/>
            <person name="Oliveira U."/>
            <person name="Santos F.R."/>
            <person name="Vidigal T.H.D.A."/>
            <person name="Brescovit A.D."/>
            <person name="Santos A.J."/>
        </authorList>
    </citation>
    <scope>NUCLEOTIDE SEQUENCE</scope>
    <source>
        <tissue evidence="2">Shoot tissue taken approximately 20 cm above the soil surface</tissue>
    </source>
</reference>
<dbReference type="EMBL" id="GBRH01212840">
    <property type="protein sequence ID" value="JAD85055.1"/>
    <property type="molecule type" value="Transcribed_RNA"/>
</dbReference>
<organism evidence="2">
    <name type="scientific">Arundo donax</name>
    <name type="common">Giant reed</name>
    <name type="synonym">Donax arundinaceus</name>
    <dbReference type="NCBI Taxonomy" id="35708"/>
    <lineage>
        <taxon>Eukaryota</taxon>
        <taxon>Viridiplantae</taxon>
        <taxon>Streptophyta</taxon>
        <taxon>Embryophyta</taxon>
        <taxon>Tracheophyta</taxon>
        <taxon>Spermatophyta</taxon>
        <taxon>Magnoliopsida</taxon>
        <taxon>Liliopsida</taxon>
        <taxon>Poales</taxon>
        <taxon>Poaceae</taxon>
        <taxon>PACMAD clade</taxon>
        <taxon>Arundinoideae</taxon>
        <taxon>Arundineae</taxon>
        <taxon>Arundo</taxon>
    </lineage>
</organism>
<accession>A0A0A9DHE9</accession>
<evidence type="ECO:0000256" key="1">
    <source>
        <dbReference type="SAM" id="MobiDB-lite"/>
    </source>
</evidence>
<proteinExistence type="predicted"/>
<feature type="region of interest" description="Disordered" evidence="1">
    <location>
        <begin position="84"/>
        <end position="109"/>
    </location>
</feature>
<evidence type="ECO:0000313" key="2">
    <source>
        <dbReference type="EMBL" id="JAD85055.1"/>
    </source>
</evidence>
<protein>
    <submittedName>
        <fullName evidence="2">Uncharacterized protein</fullName>
    </submittedName>
</protein>